<keyword evidence="1" id="KW-0106">Calcium</keyword>
<dbReference type="GO" id="GO:0005509">
    <property type="term" value="F:calcium ion binding"/>
    <property type="evidence" value="ECO:0007669"/>
    <property type="project" value="InterPro"/>
</dbReference>
<proteinExistence type="predicted"/>
<accession>A0AAW3BQQ5</accession>
<evidence type="ECO:0000256" key="1">
    <source>
        <dbReference type="ARBA" id="ARBA00022837"/>
    </source>
</evidence>
<sequence>MDFDHSGRLSLGEFLTWLRHNKPNPKTLYGLTQSQYNTIMMQFRMYDTNQDGCLEMAEFTRLVQNLGDVRDTATAQRLFQMIDRDRDGAISLHEFLIFRAGKD</sequence>
<dbReference type="Gene3D" id="1.10.238.10">
    <property type="entry name" value="EF-hand"/>
    <property type="match status" value="1"/>
</dbReference>
<name>A0AAW3BQQ5_9TRYP</name>
<gene>
    <name evidence="3" type="ORF">Q4I28_004284</name>
</gene>
<dbReference type="SMART" id="SM00054">
    <property type="entry name" value="EFh"/>
    <property type="match status" value="2"/>
</dbReference>
<dbReference type="InterPro" id="IPR002048">
    <property type="entry name" value="EF_hand_dom"/>
</dbReference>
<dbReference type="CDD" id="cd00051">
    <property type="entry name" value="EFh"/>
    <property type="match status" value="1"/>
</dbReference>
<dbReference type="InterPro" id="IPR018247">
    <property type="entry name" value="EF_Hand_1_Ca_BS"/>
</dbReference>
<dbReference type="InterPro" id="IPR011992">
    <property type="entry name" value="EF-hand-dom_pair"/>
</dbReference>
<feature type="domain" description="EF-hand" evidence="2">
    <location>
        <begin position="1"/>
        <end position="24"/>
    </location>
</feature>
<comment type="caution">
    <text evidence="3">The sequence shown here is derived from an EMBL/GenBank/DDBJ whole genome shotgun (WGS) entry which is preliminary data.</text>
</comment>
<dbReference type="PROSITE" id="PS00018">
    <property type="entry name" value="EF_HAND_1"/>
    <property type="match status" value="3"/>
</dbReference>
<feature type="domain" description="EF-hand" evidence="2">
    <location>
        <begin position="34"/>
        <end position="69"/>
    </location>
</feature>
<evidence type="ECO:0000259" key="2">
    <source>
        <dbReference type="PROSITE" id="PS50222"/>
    </source>
</evidence>
<dbReference type="PROSITE" id="PS50222">
    <property type="entry name" value="EF_HAND_2"/>
    <property type="match status" value="3"/>
</dbReference>
<reference evidence="3 4" key="1">
    <citation type="submission" date="2024-02" db="EMBL/GenBank/DDBJ databases">
        <title>FIRST GENOME SEQUENCES OF Leishmania (Viannia) shawi, Leishmania (Viannia) lindenbergi AND Leishmania (Viannia) utingensis.</title>
        <authorList>
            <person name="Resadore F."/>
            <person name="Custodio M.G.F."/>
            <person name="Boite M.C."/>
            <person name="Cupolillo E."/>
            <person name="Ferreira G.E.M."/>
        </authorList>
    </citation>
    <scope>NUCLEOTIDE SEQUENCE [LARGE SCALE GENOMIC DNA]</scope>
    <source>
        <strain evidence="3 4">MDAS/BR/1979/M5533</strain>
    </source>
</reference>
<organism evidence="3 4">
    <name type="scientific">Leishmania naiffi</name>
    <dbReference type="NCBI Taxonomy" id="5678"/>
    <lineage>
        <taxon>Eukaryota</taxon>
        <taxon>Discoba</taxon>
        <taxon>Euglenozoa</taxon>
        <taxon>Kinetoplastea</taxon>
        <taxon>Metakinetoplastina</taxon>
        <taxon>Trypanosomatida</taxon>
        <taxon>Trypanosomatidae</taxon>
        <taxon>Leishmaniinae</taxon>
        <taxon>Leishmania</taxon>
        <taxon>Leishmania naiffi species complex</taxon>
    </lineage>
</organism>
<evidence type="ECO:0000313" key="4">
    <source>
        <dbReference type="Proteomes" id="UP001501274"/>
    </source>
</evidence>
<dbReference type="EMBL" id="JBAMZN010000026">
    <property type="protein sequence ID" value="KAL0523873.1"/>
    <property type="molecule type" value="Genomic_DNA"/>
</dbReference>
<dbReference type="Proteomes" id="UP001501274">
    <property type="component" value="Unassembled WGS sequence"/>
</dbReference>
<dbReference type="SUPFAM" id="SSF47473">
    <property type="entry name" value="EF-hand"/>
    <property type="match status" value="1"/>
</dbReference>
<dbReference type="AlphaFoldDB" id="A0AAW3BQQ5"/>
<dbReference type="Pfam" id="PF13499">
    <property type="entry name" value="EF-hand_7"/>
    <property type="match status" value="1"/>
</dbReference>
<protein>
    <submittedName>
        <fullName evidence="3">Secreted protein acidic and rich in cysteine Ca binding region/EF-hand domain pair</fullName>
    </submittedName>
</protein>
<keyword evidence="4" id="KW-1185">Reference proteome</keyword>
<feature type="domain" description="EF-hand" evidence="2">
    <location>
        <begin position="70"/>
        <end position="103"/>
    </location>
</feature>
<evidence type="ECO:0000313" key="3">
    <source>
        <dbReference type="EMBL" id="KAL0523873.1"/>
    </source>
</evidence>